<dbReference type="Proteomes" id="UP000726737">
    <property type="component" value="Unassembled WGS sequence"/>
</dbReference>
<keyword evidence="6 8" id="KW-0472">Membrane</keyword>
<sequence>MAPIDNELNVHSWLVVITFMVVIAIVIHPVHIPLPIPALSRSKHATEQQAQTPTQQQAEGTTASTTATVIDQEINEANAETTKKKRFPYHFTLDIATMPVLGVLFLLATQSIDGKSVRDGFVGAPESGVEPYAVMILFFSLAYICISLDMTGVFQYAAFWISKRGGGGGQRIFLSFFLLSSVMSGLTSNDVVVLTMTPFLVYYSHAVDLVTPIAFLMAEIQTANI</sequence>
<evidence type="ECO:0000256" key="8">
    <source>
        <dbReference type="SAM" id="Phobius"/>
    </source>
</evidence>
<organism evidence="10 11">
    <name type="scientific">Mortierella polycephala</name>
    <dbReference type="NCBI Taxonomy" id="41804"/>
    <lineage>
        <taxon>Eukaryota</taxon>
        <taxon>Fungi</taxon>
        <taxon>Fungi incertae sedis</taxon>
        <taxon>Mucoromycota</taxon>
        <taxon>Mortierellomycotina</taxon>
        <taxon>Mortierellomycetes</taxon>
        <taxon>Mortierellales</taxon>
        <taxon>Mortierellaceae</taxon>
        <taxon>Mortierella</taxon>
    </lineage>
</organism>
<dbReference type="GO" id="GO:0055085">
    <property type="term" value="P:transmembrane transport"/>
    <property type="evidence" value="ECO:0007669"/>
    <property type="project" value="InterPro"/>
</dbReference>
<keyword evidence="3" id="KW-1003">Cell membrane</keyword>
<evidence type="ECO:0000313" key="11">
    <source>
        <dbReference type="Proteomes" id="UP000726737"/>
    </source>
</evidence>
<keyword evidence="2" id="KW-0813">Transport</keyword>
<evidence type="ECO:0000256" key="3">
    <source>
        <dbReference type="ARBA" id="ARBA00022475"/>
    </source>
</evidence>
<feature type="transmembrane region" description="Helical" evidence="8">
    <location>
        <begin position="132"/>
        <end position="160"/>
    </location>
</feature>
<feature type="non-terminal residue" evidence="10">
    <location>
        <position position="225"/>
    </location>
</feature>
<keyword evidence="5 8" id="KW-1133">Transmembrane helix</keyword>
<evidence type="ECO:0000256" key="6">
    <source>
        <dbReference type="ARBA" id="ARBA00023136"/>
    </source>
</evidence>
<keyword evidence="4 8" id="KW-0812">Transmembrane</keyword>
<proteinExistence type="predicted"/>
<dbReference type="GO" id="GO:0005886">
    <property type="term" value="C:plasma membrane"/>
    <property type="evidence" value="ECO:0007669"/>
    <property type="project" value="UniProtKB-SubCell"/>
</dbReference>
<reference evidence="10" key="1">
    <citation type="journal article" date="2020" name="Fungal Divers.">
        <title>Resolving the Mortierellaceae phylogeny through synthesis of multi-gene phylogenetics and phylogenomics.</title>
        <authorList>
            <person name="Vandepol N."/>
            <person name="Liber J."/>
            <person name="Desiro A."/>
            <person name="Na H."/>
            <person name="Kennedy M."/>
            <person name="Barry K."/>
            <person name="Grigoriev I.V."/>
            <person name="Miller A.N."/>
            <person name="O'Donnell K."/>
            <person name="Stajich J.E."/>
            <person name="Bonito G."/>
        </authorList>
    </citation>
    <scope>NUCLEOTIDE SEQUENCE</scope>
    <source>
        <strain evidence="10">KOD948</strain>
    </source>
</reference>
<feature type="compositionally biased region" description="Low complexity" evidence="7">
    <location>
        <begin position="47"/>
        <end position="63"/>
    </location>
</feature>
<dbReference type="InterPro" id="IPR004680">
    <property type="entry name" value="Cit_transptr-like_dom"/>
</dbReference>
<dbReference type="OrthoDB" id="442352at2759"/>
<evidence type="ECO:0000256" key="1">
    <source>
        <dbReference type="ARBA" id="ARBA00004651"/>
    </source>
</evidence>
<dbReference type="AlphaFoldDB" id="A0A9P6TUZ4"/>
<feature type="transmembrane region" description="Helical" evidence="8">
    <location>
        <begin position="12"/>
        <end position="34"/>
    </location>
</feature>
<comment type="caution">
    <text evidence="10">The sequence shown here is derived from an EMBL/GenBank/DDBJ whole genome shotgun (WGS) entry which is preliminary data.</text>
</comment>
<gene>
    <name evidence="10" type="ORF">BG011_001093</name>
</gene>
<comment type="subcellular location">
    <subcellularLocation>
        <location evidence="1">Cell membrane</location>
        <topology evidence="1">Multi-pass membrane protein</topology>
    </subcellularLocation>
</comment>
<evidence type="ECO:0000256" key="7">
    <source>
        <dbReference type="SAM" id="MobiDB-lite"/>
    </source>
</evidence>
<feature type="domain" description="Citrate transporter-like" evidence="9">
    <location>
        <begin position="112"/>
        <end position="225"/>
    </location>
</feature>
<evidence type="ECO:0000256" key="4">
    <source>
        <dbReference type="ARBA" id="ARBA00022692"/>
    </source>
</evidence>
<evidence type="ECO:0000259" key="9">
    <source>
        <dbReference type="Pfam" id="PF03600"/>
    </source>
</evidence>
<dbReference type="Pfam" id="PF03600">
    <property type="entry name" value="CitMHS"/>
    <property type="match status" value="1"/>
</dbReference>
<dbReference type="EMBL" id="JAAAJA010001266">
    <property type="protein sequence ID" value="KAG0247675.1"/>
    <property type="molecule type" value="Genomic_DNA"/>
</dbReference>
<evidence type="ECO:0000256" key="5">
    <source>
        <dbReference type="ARBA" id="ARBA00022989"/>
    </source>
</evidence>
<keyword evidence="11" id="KW-1185">Reference proteome</keyword>
<name>A0A9P6TUZ4_9FUNG</name>
<protein>
    <recommendedName>
        <fullName evidence="9">Citrate transporter-like domain-containing protein</fullName>
    </recommendedName>
</protein>
<feature type="transmembrane region" description="Helical" evidence="8">
    <location>
        <begin position="172"/>
        <end position="194"/>
    </location>
</feature>
<dbReference type="PANTHER" id="PTHR43302">
    <property type="entry name" value="TRANSPORTER ARSB-RELATED"/>
    <property type="match status" value="1"/>
</dbReference>
<evidence type="ECO:0000256" key="2">
    <source>
        <dbReference type="ARBA" id="ARBA00022448"/>
    </source>
</evidence>
<accession>A0A9P6TUZ4</accession>
<feature type="transmembrane region" description="Helical" evidence="8">
    <location>
        <begin position="91"/>
        <end position="112"/>
    </location>
</feature>
<evidence type="ECO:0000313" key="10">
    <source>
        <dbReference type="EMBL" id="KAG0247675.1"/>
    </source>
</evidence>
<dbReference type="PANTHER" id="PTHR43302:SF5">
    <property type="entry name" value="TRANSPORTER ARSB-RELATED"/>
    <property type="match status" value="1"/>
</dbReference>
<feature type="region of interest" description="Disordered" evidence="7">
    <location>
        <begin position="44"/>
        <end position="64"/>
    </location>
</feature>